<dbReference type="EMBL" id="LAZR01011741">
    <property type="protein sequence ID" value="KKM60096.1"/>
    <property type="molecule type" value="Genomic_DNA"/>
</dbReference>
<evidence type="ECO:0000256" key="1">
    <source>
        <dbReference type="SAM" id="MobiDB-lite"/>
    </source>
</evidence>
<feature type="region of interest" description="Disordered" evidence="1">
    <location>
        <begin position="247"/>
        <end position="286"/>
    </location>
</feature>
<organism evidence="2">
    <name type="scientific">marine sediment metagenome</name>
    <dbReference type="NCBI Taxonomy" id="412755"/>
    <lineage>
        <taxon>unclassified sequences</taxon>
        <taxon>metagenomes</taxon>
        <taxon>ecological metagenomes</taxon>
    </lineage>
</organism>
<name>A0A0F9JCQ1_9ZZZZ</name>
<proteinExistence type="predicted"/>
<comment type="caution">
    <text evidence="2">The sequence shown here is derived from an EMBL/GenBank/DDBJ whole genome shotgun (WGS) entry which is preliminary data.</text>
</comment>
<accession>A0A0F9JCQ1</accession>
<gene>
    <name evidence="2" type="ORF">LCGC14_1545300</name>
</gene>
<dbReference type="AlphaFoldDB" id="A0A0F9JCQ1"/>
<sequence length="509" mass="59608">MASSRPVSLDRRSKHFDDTSWIEHKPFSDEKLLSTIKKVQLMDPQKAFEKYTNSWKEVTESGKMSDIFREHVSLHLQNLSEHLLRKARFQSELHFAIKQPSIAFPMHERELEVMFTEHKFLISQFECDGGSKSEKTFKYSKRTEELNAKQCIKKREQYDLELSIQTLKLISYAKFVAKEKNCNLNDFIVEEKHSDQSDYLEILIPDHKYWKSLFEERQEELKVAQEEKDQALADKAAEKLLLLYESDKSKSKSSNKKPNKNQSKKRNNTSKKSRNQKKPVKQHYLNQEKVEVNNSSSSPVEPLQATSLVLNNSKSPSKYKLHQRVLRWQELDLNKIKDFKDRDENNSSISRYENANNNELQRQKVYHNLIGLERILDDPKLKEKYTYSYKYESHNGKRHTGIGLHASVQFEGITKNVIVKLAIDEHKKTIYHMHATEIDKVLGLADLCENLKDHDTNGDEKGEKYSDDDNWEIQGSKSFDIDREDKLIMHIKQKGFSEAVFSFSPLGLE</sequence>
<feature type="compositionally biased region" description="Basic residues" evidence="1">
    <location>
        <begin position="251"/>
        <end position="281"/>
    </location>
</feature>
<protein>
    <submittedName>
        <fullName evidence="2">Uncharacterized protein</fullName>
    </submittedName>
</protein>
<evidence type="ECO:0000313" key="2">
    <source>
        <dbReference type="EMBL" id="KKM60096.1"/>
    </source>
</evidence>
<reference evidence="2" key="1">
    <citation type="journal article" date="2015" name="Nature">
        <title>Complex archaea that bridge the gap between prokaryotes and eukaryotes.</title>
        <authorList>
            <person name="Spang A."/>
            <person name="Saw J.H."/>
            <person name="Jorgensen S.L."/>
            <person name="Zaremba-Niedzwiedzka K."/>
            <person name="Martijn J."/>
            <person name="Lind A.E."/>
            <person name="van Eijk R."/>
            <person name="Schleper C."/>
            <person name="Guy L."/>
            <person name="Ettema T.J."/>
        </authorList>
    </citation>
    <scope>NUCLEOTIDE SEQUENCE</scope>
</reference>